<proteinExistence type="predicted"/>
<dbReference type="PANTHER" id="PTHR44591:SF25">
    <property type="entry name" value="CHEMOTAXIS TWO-COMPONENT RESPONSE REGULATOR"/>
    <property type="match status" value="1"/>
</dbReference>
<dbReference type="InterPro" id="IPR050595">
    <property type="entry name" value="Bact_response_regulator"/>
</dbReference>
<dbReference type="PROSITE" id="PS50110">
    <property type="entry name" value="RESPONSE_REGULATORY"/>
    <property type="match status" value="1"/>
</dbReference>
<evidence type="ECO:0000313" key="5">
    <source>
        <dbReference type="Proteomes" id="UP001597380"/>
    </source>
</evidence>
<organism evidence="4 5">
    <name type="scientific">Corallincola platygyrae</name>
    <dbReference type="NCBI Taxonomy" id="1193278"/>
    <lineage>
        <taxon>Bacteria</taxon>
        <taxon>Pseudomonadati</taxon>
        <taxon>Pseudomonadota</taxon>
        <taxon>Gammaproteobacteria</taxon>
        <taxon>Alteromonadales</taxon>
        <taxon>Psychromonadaceae</taxon>
        <taxon>Corallincola</taxon>
    </lineage>
</organism>
<dbReference type="Proteomes" id="UP001597380">
    <property type="component" value="Unassembled WGS sequence"/>
</dbReference>
<name>A0ABW4XRU1_9GAMM</name>
<evidence type="ECO:0000313" key="4">
    <source>
        <dbReference type="EMBL" id="MFD2097226.1"/>
    </source>
</evidence>
<keyword evidence="1 2" id="KW-0597">Phosphoprotein</keyword>
<protein>
    <submittedName>
        <fullName evidence="4">Response regulator</fullName>
    </submittedName>
</protein>
<dbReference type="InterPro" id="IPR011006">
    <property type="entry name" value="CheY-like_superfamily"/>
</dbReference>
<dbReference type="SUPFAM" id="SSF52172">
    <property type="entry name" value="CheY-like"/>
    <property type="match status" value="1"/>
</dbReference>
<comment type="caution">
    <text evidence="4">The sequence shown here is derived from an EMBL/GenBank/DDBJ whole genome shotgun (WGS) entry which is preliminary data.</text>
</comment>
<dbReference type="Gene3D" id="3.40.50.2300">
    <property type="match status" value="1"/>
</dbReference>
<feature type="modified residue" description="4-aspartylphosphate" evidence="2">
    <location>
        <position position="61"/>
    </location>
</feature>
<dbReference type="InterPro" id="IPR001789">
    <property type="entry name" value="Sig_transdc_resp-reg_receiver"/>
</dbReference>
<sequence length="220" mass="23541">MGFSKELSELKVLVVDDQPIILHMMAGVLNQLGLANVDTAQSAELALSVVEGGDVDLLLVDIEMDGMNGLELLKRIRCGQTGLSTNTPVLVITSHTEASVLGTAIALDANGIVAKPAKPEQLTTKISDAFNTNFSARPRIGYEVIPTDVVESGDVVPEQQGARNVQLADLEEGMVLAAAVKTREDKVLLNQGIRISANTIDRLREVQDLLPDEATFKVVD</sequence>
<feature type="domain" description="Response regulatory" evidence="3">
    <location>
        <begin position="11"/>
        <end position="130"/>
    </location>
</feature>
<dbReference type="RefSeq" id="WP_345339851.1">
    <property type="nucleotide sequence ID" value="NZ_BAABLI010000012.1"/>
</dbReference>
<dbReference type="PANTHER" id="PTHR44591">
    <property type="entry name" value="STRESS RESPONSE REGULATOR PROTEIN 1"/>
    <property type="match status" value="1"/>
</dbReference>
<evidence type="ECO:0000256" key="2">
    <source>
        <dbReference type="PROSITE-ProRule" id="PRU00169"/>
    </source>
</evidence>
<reference evidence="5" key="1">
    <citation type="journal article" date="2019" name="Int. J. Syst. Evol. Microbiol.">
        <title>The Global Catalogue of Microorganisms (GCM) 10K type strain sequencing project: providing services to taxonomists for standard genome sequencing and annotation.</title>
        <authorList>
            <consortium name="The Broad Institute Genomics Platform"/>
            <consortium name="The Broad Institute Genome Sequencing Center for Infectious Disease"/>
            <person name="Wu L."/>
            <person name="Ma J."/>
        </authorList>
    </citation>
    <scope>NUCLEOTIDE SEQUENCE [LARGE SCALE GENOMIC DNA]</scope>
    <source>
        <strain evidence="5">CGMCC 1.10992</strain>
    </source>
</reference>
<evidence type="ECO:0000256" key="1">
    <source>
        <dbReference type="ARBA" id="ARBA00022553"/>
    </source>
</evidence>
<dbReference type="Pfam" id="PF00072">
    <property type="entry name" value="Response_reg"/>
    <property type="match status" value="1"/>
</dbReference>
<evidence type="ECO:0000259" key="3">
    <source>
        <dbReference type="PROSITE" id="PS50110"/>
    </source>
</evidence>
<dbReference type="SMART" id="SM00448">
    <property type="entry name" value="REC"/>
    <property type="match status" value="1"/>
</dbReference>
<accession>A0ABW4XRU1</accession>
<gene>
    <name evidence="4" type="ORF">ACFSJ3_14615</name>
</gene>
<keyword evidence="5" id="KW-1185">Reference proteome</keyword>
<dbReference type="EMBL" id="JBHUHT010000016">
    <property type="protein sequence ID" value="MFD2097226.1"/>
    <property type="molecule type" value="Genomic_DNA"/>
</dbReference>